<evidence type="ECO:0000259" key="1">
    <source>
        <dbReference type="PROSITE" id="PS51782"/>
    </source>
</evidence>
<feature type="domain" description="LysM" evidence="1">
    <location>
        <begin position="61"/>
        <end position="105"/>
    </location>
</feature>
<dbReference type="InterPro" id="IPR011330">
    <property type="entry name" value="Glyco_hydro/deAcase_b/a-brl"/>
</dbReference>
<evidence type="ECO:0000313" key="2">
    <source>
        <dbReference type="EMBL" id="MFC0682462.1"/>
    </source>
</evidence>
<dbReference type="SUPFAM" id="SSF88713">
    <property type="entry name" value="Glycoside hydrolase/deacetylase"/>
    <property type="match status" value="1"/>
</dbReference>
<accession>A0ABV6RZQ7</accession>
<dbReference type="InterPro" id="IPR036779">
    <property type="entry name" value="LysM_dom_sf"/>
</dbReference>
<reference evidence="2 3" key="1">
    <citation type="submission" date="2024-09" db="EMBL/GenBank/DDBJ databases">
        <authorList>
            <person name="Sun Q."/>
            <person name="Mori K."/>
        </authorList>
    </citation>
    <scope>NUCLEOTIDE SEQUENCE [LARGE SCALE GENOMIC DNA]</scope>
    <source>
        <strain evidence="2 3">KCTC 23076</strain>
    </source>
</reference>
<evidence type="ECO:0000313" key="3">
    <source>
        <dbReference type="Proteomes" id="UP001589896"/>
    </source>
</evidence>
<gene>
    <name evidence="2" type="ORF">ACFFGH_31925</name>
</gene>
<protein>
    <submittedName>
        <fullName evidence="2">LysM peptidoglycan-binding domain-containing protein</fullName>
    </submittedName>
</protein>
<dbReference type="SMART" id="SM00257">
    <property type="entry name" value="LysM"/>
    <property type="match status" value="2"/>
</dbReference>
<dbReference type="RefSeq" id="WP_386676505.1">
    <property type="nucleotide sequence ID" value="NZ_JBHLTG010000014.1"/>
</dbReference>
<dbReference type="Gene3D" id="3.20.20.370">
    <property type="entry name" value="Glycoside hydrolase/deacetylase"/>
    <property type="match status" value="1"/>
</dbReference>
<dbReference type="Pfam" id="PF01476">
    <property type="entry name" value="LysM"/>
    <property type="match status" value="2"/>
</dbReference>
<dbReference type="CDD" id="cd00118">
    <property type="entry name" value="LysM"/>
    <property type="match status" value="2"/>
</dbReference>
<dbReference type="Gene3D" id="3.10.350.10">
    <property type="entry name" value="LysM domain"/>
    <property type="match status" value="2"/>
</dbReference>
<dbReference type="CDD" id="cd10917">
    <property type="entry name" value="CE4_NodB_like_6s_7s"/>
    <property type="match status" value="1"/>
</dbReference>
<feature type="domain" description="LysM" evidence="1">
    <location>
        <begin position="124"/>
        <end position="168"/>
    </location>
</feature>
<dbReference type="PROSITE" id="PS51782">
    <property type="entry name" value="LYSM"/>
    <property type="match status" value="2"/>
</dbReference>
<proteinExistence type="predicted"/>
<sequence>MFTNLSFGRSAVAVRRLSPPRVPGGATVGRRLSLIAATAVSAAALVLGASAPATAAPDPGATHIVESGDTLSEIAQWHGVALGTVFALNGLGPSSVIHPGDVIRLTSDTAEVSAPPADAPSAARTHTVRSGDTLGRIAAQYGVSLDSVFELNGLSRSSIIYPGDIIRLTPGEPAGSGGQEEPARTGYSITLGPNATSRVVLTYDDCPRSLEAFSDVVSWAGSNDIGLVIAPTGDCIGGFQARHGVDLPALARANGQYVINHSVSHRDLTTLSCADAAAELGAPGVVTNFGRPPYGALNSAAHCGYAQVGMSPWLWSVDTKDWTGKTQADVVASVVGQAQPGGTVLMHLQWNGFSPSAIGQMREGLAARGLELCRAYPGTSPVHLPSSLPC</sequence>
<organism evidence="2 3">
    <name type="scientific">Lysobacter korlensis</name>
    <dbReference type="NCBI Taxonomy" id="553636"/>
    <lineage>
        <taxon>Bacteria</taxon>
        <taxon>Pseudomonadati</taxon>
        <taxon>Pseudomonadota</taxon>
        <taxon>Gammaproteobacteria</taxon>
        <taxon>Lysobacterales</taxon>
        <taxon>Lysobacteraceae</taxon>
        <taxon>Lysobacter</taxon>
    </lineage>
</organism>
<keyword evidence="3" id="KW-1185">Reference proteome</keyword>
<dbReference type="SUPFAM" id="SSF54106">
    <property type="entry name" value="LysM domain"/>
    <property type="match status" value="2"/>
</dbReference>
<dbReference type="PANTHER" id="PTHR33734">
    <property type="entry name" value="LYSM DOMAIN-CONTAINING GPI-ANCHORED PROTEIN 2"/>
    <property type="match status" value="1"/>
</dbReference>
<comment type="caution">
    <text evidence="2">The sequence shown here is derived from an EMBL/GenBank/DDBJ whole genome shotgun (WGS) entry which is preliminary data.</text>
</comment>
<dbReference type="EMBL" id="JBHLTG010000014">
    <property type="protein sequence ID" value="MFC0682462.1"/>
    <property type="molecule type" value="Genomic_DNA"/>
</dbReference>
<name>A0ABV6RZQ7_9GAMM</name>
<dbReference type="InterPro" id="IPR018392">
    <property type="entry name" value="LysM"/>
</dbReference>
<dbReference type="Proteomes" id="UP001589896">
    <property type="component" value="Unassembled WGS sequence"/>
</dbReference>
<dbReference type="PANTHER" id="PTHR33734:SF22">
    <property type="entry name" value="MEMBRANE-BOUND LYTIC MUREIN TRANSGLYCOSYLASE D"/>
    <property type="match status" value="1"/>
</dbReference>